<dbReference type="RefSeq" id="WP_034394292.1">
    <property type="nucleotide sequence ID" value="NZ_AWTO01000161.1"/>
</dbReference>
<dbReference type="Pfam" id="PF13476">
    <property type="entry name" value="AAA_23"/>
    <property type="match status" value="1"/>
</dbReference>
<keyword evidence="1" id="KW-0175">Coiled coil</keyword>
<dbReference type="Gene3D" id="3.40.50.300">
    <property type="entry name" value="P-loop containing nucleotide triphosphate hydrolases"/>
    <property type="match status" value="2"/>
</dbReference>
<dbReference type="EMBL" id="AWTP01000128">
    <property type="protein sequence ID" value="KGH08123.1"/>
    <property type="molecule type" value="Genomic_DNA"/>
</dbReference>
<organism evidence="3 4">
    <name type="scientific">Comamonas thiooxydans</name>
    <dbReference type="NCBI Taxonomy" id="363952"/>
    <lineage>
        <taxon>Bacteria</taxon>
        <taxon>Pseudomonadati</taxon>
        <taxon>Pseudomonadota</taxon>
        <taxon>Betaproteobacteria</taxon>
        <taxon>Burkholderiales</taxon>
        <taxon>Comamonadaceae</taxon>
        <taxon>Comamonas</taxon>
    </lineage>
</organism>
<name>A0A0E3BQG3_9BURK</name>
<sequence>MTVLKKITLSNIRRFAANVTVPVSSQATILLAPNGTGKTALFEAIELALTGAVARLGEDTFALVREGERRAEFSLDFGEFVHQAAVTTDTTSVFWSGLSQVHGTSNPADIGYLLRLTHLLDQRDKHWFTQEDSLSAGDQLARLPLGQDAQRASGLITGLKLAVTKARAERERSANETRSAVQLWHHLLQQRDAAREWISHDLPTLDQLAQTLQRYSGDAISTENLDAVEAAQAVLASDAQMKLRELREKFVALQQMGAICHEFTLVLGDVSRLAVLKAQHQQAHRDAQLTRDATVVEVTRAAAEHIEAELSLKLVKDELSRVEEKGHLQRSLQIENEALTSERQALAQSIEARTSASEALKEALDVEDRHAQWTRARADWQDKVGELEEATHAWLVWSADIDGIRACDERILDTKQLIADRQRALGEKVVAHEQAVRRAAEAKERLQTLQKSSDSIRAAVATIASDLPDEHGDCPVCGISHGALELRRRMTDQLKVIDPALQSLAEYERECREAVVQSERVKDEATQTHHESVLLLDVISNERDALHVRVGALRRLPIFNEADLETANIRLTALRKELDDTKSVLDERAQLLAPRPTSEVLLQKRQLAHNAAESEAESTQAVRRRESAVSMLQQQLDASSQAITPLRSRETLIEEMAKLAVAVERIHQERRKAQAMADIEEENQRQSQALFESAHAEWQFAVNRMLGCRERWSLQQLSGDPDQSVLAGALNDLESAISRSEEVSVGLDHIRQDIARLRGAVDYRSAQQAIDTQRGQRSELEHSAYLVEQFDAATEELKRVDESRSTLDTFSAALTNEVEQVHTRLLDIEPLWQSLLGRIVREPRFSQTALQYLRRRNKPHAHVQVPLGERDAPAYKVASEAQKADLQLSFLLSMAQVHRWSPWKALLLDDPTQHHDLVHASAVFDVLRDYIVDHGFQTIVTTHDPIQARFFARKLENDGVHVNFLTLLPKQGGVGVQSF</sequence>
<reference evidence="3 4" key="1">
    <citation type="submission" date="2013-09" db="EMBL/GenBank/DDBJ databases">
        <title>High correlation between genotypes and phenotypes of environmental bacteria Comamonas testosteroni strains.</title>
        <authorList>
            <person name="Liu L."/>
            <person name="Zhu W."/>
            <person name="Xia X."/>
            <person name="Xu B."/>
            <person name="Luo M."/>
            <person name="Wang G."/>
        </authorList>
    </citation>
    <scope>NUCLEOTIDE SEQUENCE [LARGE SCALE GENOMIC DNA]</scope>
    <source>
        <strain evidence="3 4">DF2</strain>
    </source>
</reference>
<evidence type="ECO:0000313" key="3">
    <source>
        <dbReference type="EMBL" id="KGH08123.1"/>
    </source>
</evidence>
<gene>
    <name evidence="3" type="ORF">P608_19055</name>
</gene>
<dbReference type="InterPro" id="IPR027417">
    <property type="entry name" value="P-loop_NTPase"/>
</dbReference>
<accession>A0A0E3BQG3</accession>
<dbReference type="SUPFAM" id="SSF52540">
    <property type="entry name" value="P-loop containing nucleoside triphosphate hydrolases"/>
    <property type="match status" value="1"/>
</dbReference>
<dbReference type="AlphaFoldDB" id="A0A0E3BQG3"/>
<feature type="domain" description="Rad50/SbcC-type AAA" evidence="2">
    <location>
        <begin position="6"/>
        <end position="163"/>
    </location>
</feature>
<feature type="coiled-coil region" evidence="1">
    <location>
        <begin position="432"/>
        <end position="459"/>
    </location>
</feature>
<keyword evidence="4" id="KW-1185">Reference proteome</keyword>
<evidence type="ECO:0000256" key="1">
    <source>
        <dbReference type="SAM" id="Coils"/>
    </source>
</evidence>
<proteinExistence type="predicted"/>
<evidence type="ECO:0000259" key="2">
    <source>
        <dbReference type="Pfam" id="PF13476"/>
    </source>
</evidence>
<dbReference type="Proteomes" id="UP000029549">
    <property type="component" value="Unassembled WGS sequence"/>
</dbReference>
<protein>
    <recommendedName>
        <fullName evidence="2">Rad50/SbcC-type AAA domain-containing protein</fullName>
    </recommendedName>
</protein>
<evidence type="ECO:0000313" key="4">
    <source>
        <dbReference type="Proteomes" id="UP000029549"/>
    </source>
</evidence>
<dbReference type="InterPro" id="IPR038729">
    <property type="entry name" value="Rad50/SbcC_AAA"/>
</dbReference>
<dbReference type="PANTHER" id="PTHR32114">
    <property type="entry name" value="ABC TRANSPORTER ABCH.3"/>
    <property type="match status" value="1"/>
</dbReference>
<dbReference type="PANTHER" id="PTHR32114:SF2">
    <property type="entry name" value="ABC TRANSPORTER ABCH.3"/>
    <property type="match status" value="1"/>
</dbReference>
<comment type="caution">
    <text evidence="3">The sequence shown here is derived from an EMBL/GenBank/DDBJ whole genome shotgun (WGS) entry which is preliminary data.</text>
</comment>